<proteinExistence type="predicted"/>
<dbReference type="EMBL" id="JACXVP010000006">
    <property type="protein sequence ID" value="KAG5599856.1"/>
    <property type="molecule type" value="Genomic_DNA"/>
</dbReference>
<organism evidence="2 3">
    <name type="scientific">Solanum commersonii</name>
    <name type="common">Commerson's wild potato</name>
    <name type="synonym">Commerson's nightshade</name>
    <dbReference type="NCBI Taxonomy" id="4109"/>
    <lineage>
        <taxon>Eukaryota</taxon>
        <taxon>Viridiplantae</taxon>
        <taxon>Streptophyta</taxon>
        <taxon>Embryophyta</taxon>
        <taxon>Tracheophyta</taxon>
        <taxon>Spermatophyta</taxon>
        <taxon>Magnoliopsida</taxon>
        <taxon>eudicotyledons</taxon>
        <taxon>Gunneridae</taxon>
        <taxon>Pentapetalae</taxon>
        <taxon>asterids</taxon>
        <taxon>lamiids</taxon>
        <taxon>Solanales</taxon>
        <taxon>Solanaceae</taxon>
        <taxon>Solanoideae</taxon>
        <taxon>Solaneae</taxon>
        <taxon>Solanum</taxon>
    </lineage>
</organism>
<evidence type="ECO:0000313" key="3">
    <source>
        <dbReference type="Proteomes" id="UP000824120"/>
    </source>
</evidence>
<evidence type="ECO:0000256" key="1">
    <source>
        <dbReference type="SAM" id="MobiDB-lite"/>
    </source>
</evidence>
<keyword evidence="3" id="KW-1185">Reference proteome</keyword>
<name>A0A9J5YJL4_SOLCO</name>
<dbReference type="Proteomes" id="UP000824120">
    <property type="component" value="Chromosome 6"/>
</dbReference>
<feature type="region of interest" description="Disordered" evidence="1">
    <location>
        <begin position="1"/>
        <end position="23"/>
    </location>
</feature>
<protein>
    <submittedName>
        <fullName evidence="2">Uncharacterized protein</fullName>
    </submittedName>
</protein>
<comment type="caution">
    <text evidence="2">The sequence shown here is derived from an EMBL/GenBank/DDBJ whole genome shotgun (WGS) entry which is preliminary data.</text>
</comment>
<gene>
    <name evidence="2" type="ORF">H5410_031226</name>
</gene>
<evidence type="ECO:0000313" key="2">
    <source>
        <dbReference type="EMBL" id="KAG5599856.1"/>
    </source>
</evidence>
<accession>A0A9J5YJL4</accession>
<dbReference type="AlphaFoldDB" id="A0A9J5YJL4"/>
<sequence>MKEAVGVSPNNSTEQLVQDDDEIHQRANRRLQIQNHPCVFCFPERDVAKPRPLDLWPKEWVNMRFCPRG</sequence>
<reference evidence="2 3" key="1">
    <citation type="submission" date="2020-09" db="EMBL/GenBank/DDBJ databases">
        <title>De no assembly of potato wild relative species, Solanum commersonii.</title>
        <authorList>
            <person name="Cho K."/>
        </authorList>
    </citation>
    <scope>NUCLEOTIDE SEQUENCE [LARGE SCALE GENOMIC DNA]</scope>
    <source>
        <strain evidence="2">LZ3.2</strain>
        <tissue evidence="2">Leaf</tissue>
    </source>
</reference>